<evidence type="ECO:0000256" key="2">
    <source>
        <dbReference type="ARBA" id="ARBA00004685"/>
    </source>
</evidence>
<dbReference type="Gene3D" id="1.10.630.10">
    <property type="entry name" value="Cytochrome P450"/>
    <property type="match status" value="1"/>
</dbReference>
<evidence type="ECO:0000256" key="4">
    <source>
        <dbReference type="ARBA" id="ARBA00022723"/>
    </source>
</evidence>
<name>A0A9W8ZNE5_9PLEO</name>
<evidence type="ECO:0000256" key="1">
    <source>
        <dbReference type="ARBA" id="ARBA00001971"/>
    </source>
</evidence>
<comment type="pathway">
    <text evidence="2">Mycotoxin biosynthesis.</text>
</comment>
<dbReference type="GO" id="GO:0004497">
    <property type="term" value="F:monooxygenase activity"/>
    <property type="evidence" value="ECO:0007669"/>
    <property type="project" value="UniProtKB-KW"/>
</dbReference>
<keyword evidence="4 7" id="KW-0479">Metal-binding</keyword>
<dbReference type="InterPro" id="IPR036396">
    <property type="entry name" value="Cyt_P450_sf"/>
</dbReference>
<dbReference type="GO" id="GO:0005506">
    <property type="term" value="F:iron ion binding"/>
    <property type="evidence" value="ECO:0007669"/>
    <property type="project" value="InterPro"/>
</dbReference>
<dbReference type="PANTHER" id="PTHR46206">
    <property type="entry name" value="CYTOCHROME P450"/>
    <property type="match status" value="1"/>
</dbReference>
<dbReference type="EMBL" id="JAPEVA010000008">
    <property type="protein sequence ID" value="KAJ4410493.1"/>
    <property type="molecule type" value="Genomic_DNA"/>
</dbReference>
<dbReference type="InterPro" id="IPR002403">
    <property type="entry name" value="Cyt_P450_E_grp-IV"/>
</dbReference>
<protein>
    <recommendedName>
        <fullName evidence="11">Cytochrome P450 monooxygenase</fullName>
    </recommendedName>
</protein>
<accession>A0A9W8ZNE5</accession>
<evidence type="ECO:0000256" key="3">
    <source>
        <dbReference type="ARBA" id="ARBA00010617"/>
    </source>
</evidence>
<dbReference type="SUPFAM" id="SSF48264">
    <property type="entry name" value="Cytochrome P450"/>
    <property type="match status" value="1"/>
</dbReference>
<keyword evidence="7 8" id="KW-0349">Heme</keyword>
<gene>
    <name evidence="9" type="ORF">N0V91_001979</name>
</gene>
<keyword evidence="8" id="KW-0503">Monooxygenase</keyword>
<keyword evidence="5 8" id="KW-0560">Oxidoreductase</keyword>
<comment type="caution">
    <text evidence="9">The sequence shown here is derived from an EMBL/GenBank/DDBJ whole genome shotgun (WGS) entry which is preliminary data.</text>
</comment>
<evidence type="ECO:0008006" key="11">
    <source>
        <dbReference type="Google" id="ProtNLM"/>
    </source>
</evidence>
<dbReference type="GO" id="GO:0020037">
    <property type="term" value="F:heme binding"/>
    <property type="evidence" value="ECO:0007669"/>
    <property type="project" value="InterPro"/>
</dbReference>
<feature type="binding site" description="axial binding residue" evidence="7">
    <location>
        <position position="451"/>
    </location>
    <ligand>
        <name>heme</name>
        <dbReference type="ChEBI" id="CHEBI:30413"/>
    </ligand>
    <ligandPart>
        <name>Fe</name>
        <dbReference type="ChEBI" id="CHEBI:18248"/>
    </ligandPart>
</feature>
<keyword evidence="10" id="KW-1185">Reference proteome</keyword>
<dbReference type="PANTHER" id="PTHR46206:SF7">
    <property type="entry name" value="P450, PUTATIVE (EUROFUNG)-RELATED"/>
    <property type="match status" value="1"/>
</dbReference>
<dbReference type="Proteomes" id="UP001140510">
    <property type="component" value="Unassembled WGS sequence"/>
</dbReference>
<proteinExistence type="inferred from homology"/>
<evidence type="ECO:0000313" key="9">
    <source>
        <dbReference type="EMBL" id="KAJ4410493.1"/>
    </source>
</evidence>
<evidence type="ECO:0000313" key="10">
    <source>
        <dbReference type="Proteomes" id="UP001140510"/>
    </source>
</evidence>
<evidence type="ECO:0000256" key="6">
    <source>
        <dbReference type="ARBA" id="ARBA00023004"/>
    </source>
</evidence>
<dbReference type="Pfam" id="PF00067">
    <property type="entry name" value="p450"/>
    <property type="match status" value="1"/>
</dbReference>
<evidence type="ECO:0000256" key="5">
    <source>
        <dbReference type="ARBA" id="ARBA00023002"/>
    </source>
</evidence>
<dbReference type="AlphaFoldDB" id="A0A9W8ZNE5"/>
<organism evidence="9 10">
    <name type="scientific">Didymella pomorum</name>
    <dbReference type="NCBI Taxonomy" id="749634"/>
    <lineage>
        <taxon>Eukaryota</taxon>
        <taxon>Fungi</taxon>
        <taxon>Dikarya</taxon>
        <taxon>Ascomycota</taxon>
        <taxon>Pezizomycotina</taxon>
        <taxon>Dothideomycetes</taxon>
        <taxon>Pleosporomycetidae</taxon>
        <taxon>Pleosporales</taxon>
        <taxon>Pleosporineae</taxon>
        <taxon>Didymellaceae</taxon>
        <taxon>Didymella</taxon>
    </lineage>
</organism>
<dbReference type="PRINTS" id="PR00465">
    <property type="entry name" value="EP450IV"/>
</dbReference>
<evidence type="ECO:0000256" key="8">
    <source>
        <dbReference type="RuleBase" id="RU000461"/>
    </source>
</evidence>
<reference evidence="9" key="1">
    <citation type="submission" date="2022-10" db="EMBL/GenBank/DDBJ databases">
        <title>Tapping the CABI collections for fungal endophytes: first genome assemblies for Collariella, Neodidymelliopsis, Ascochyta clinopodiicola, Didymella pomorum, Didymosphaeria variabile, Neocosmospora piperis and Neocucurbitaria cava.</title>
        <authorList>
            <person name="Hill R."/>
        </authorList>
    </citation>
    <scope>NUCLEOTIDE SEQUENCE</scope>
    <source>
        <strain evidence="9">IMI 355091</strain>
    </source>
</reference>
<comment type="cofactor">
    <cofactor evidence="1 7">
        <name>heme</name>
        <dbReference type="ChEBI" id="CHEBI:30413"/>
    </cofactor>
</comment>
<dbReference type="OrthoDB" id="1844152at2759"/>
<sequence>MNMEFQYSGLAHSLQTAVIAALIFAACTLLPRLNYKSQLAKLPVFGGPATGEKQRQRYLNSAKKIYLSGYEKFRDSIYRIASSDGEDTVVVPVSLLPELRKLGDDVLSFPKAIDKLMETKYTKMETDSHLVIQSVRSDLTPALSRMNQFVREEIDTCVPKYLPACDDWSEIYIYKSLVDIIAQVSGRVFVGPELCEDPDYLDCATNYTIDMIDSVTAIKKMRPLFRPFTAPRCPEIRRLRQREKAAADMLQPMVRQRQEAAKDPNWVKPDDMTQWMMDRGASDNVSVQELATCQLGLIFAAIHTTSLTATNILYTLASTPEYIGPLREEIRSVIAEHDGNITTKALQQMEKLDSYMKEVKRVYPPGMTSFTRRVLKGITLSNGQYIPPGVIIEVPSQAVYNDSTIYPDSATFDGFRHYKLRRNGSATDHARNQFVTTNEQNLAFGYGRHACPGRFFAANEIKMIVAKMILDYDIKMPEGVTERYAQIEVGRSISPNPTKTLMFKKVEV</sequence>
<evidence type="ECO:0000256" key="7">
    <source>
        <dbReference type="PIRSR" id="PIRSR602403-1"/>
    </source>
</evidence>
<comment type="similarity">
    <text evidence="3 8">Belongs to the cytochrome P450 family.</text>
</comment>
<dbReference type="PROSITE" id="PS00086">
    <property type="entry name" value="CYTOCHROME_P450"/>
    <property type="match status" value="1"/>
</dbReference>
<dbReference type="InterPro" id="IPR001128">
    <property type="entry name" value="Cyt_P450"/>
</dbReference>
<dbReference type="InterPro" id="IPR017972">
    <property type="entry name" value="Cyt_P450_CS"/>
</dbReference>
<dbReference type="GO" id="GO:0016705">
    <property type="term" value="F:oxidoreductase activity, acting on paired donors, with incorporation or reduction of molecular oxygen"/>
    <property type="evidence" value="ECO:0007669"/>
    <property type="project" value="InterPro"/>
</dbReference>
<dbReference type="CDD" id="cd11041">
    <property type="entry name" value="CYP503A1-like"/>
    <property type="match status" value="1"/>
</dbReference>
<keyword evidence="6 7" id="KW-0408">Iron</keyword>